<evidence type="ECO:0000313" key="2">
    <source>
        <dbReference type="EMBL" id="TQM92445.1"/>
    </source>
</evidence>
<dbReference type="Proteomes" id="UP000320582">
    <property type="component" value="Unassembled WGS sequence"/>
</dbReference>
<gene>
    <name evidence="2" type="ORF">BD293_1052</name>
</gene>
<reference evidence="2 3" key="1">
    <citation type="submission" date="2019-06" db="EMBL/GenBank/DDBJ databases">
        <title>Genomic Encyclopedia of Archaeal and Bacterial Type Strains, Phase II (KMG-II): from individual species to whole genera.</title>
        <authorList>
            <person name="Goeker M."/>
        </authorList>
    </citation>
    <scope>NUCLEOTIDE SEQUENCE [LARGE SCALE GENOMIC DNA]</scope>
    <source>
        <strain evidence="2 3">DSM 18423</strain>
    </source>
</reference>
<dbReference type="AlphaFoldDB" id="A0A543KBJ3"/>
<dbReference type="OrthoDB" id="7851001at2"/>
<name>A0A543KBJ3_9RHOB</name>
<organism evidence="2 3">
    <name type="scientific">Roseinatronobacter monicus</name>
    <dbReference type="NCBI Taxonomy" id="393481"/>
    <lineage>
        <taxon>Bacteria</taxon>
        <taxon>Pseudomonadati</taxon>
        <taxon>Pseudomonadota</taxon>
        <taxon>Alphaproteobacteria</taxon>
        <taxon>Rhodobacterales</taxon>
        <taxon>Paracoccaceae</taxon>
        <taxon>Roseinatronobacter</taxon>
    </lineage>
</organism>
<dbReference type="EMBL" id="VFPT01000001">
    <property type="protein sequence ID" value="TQM92445.1"/>
    <property type="molecule type" value="Genomic_DNA"/>
</dbReference>
<protein>
    <submittedName>
        <fullName evidence="2">Uncharacterized protein</fullName>
    </submittedName>
</protein>
<feature type="region of interest" description="Disordered" evidence="1">
    <location>
        <begin position="1"/>
        <end position="32"/>
    </location>
</feature>
<dbReference type="RefSeq" id="WP_142080148.1">
    <property type="nucleotide sequence ID" value="NZ_VFPT01000001.1"/>
</dbReference>
<evidence type="ECO:0000256" key="1">
    <source>
        <dbReference type="SAM" id="MobiDB-lite"/>
    </source>
</evidence>
<keyword evidence="3" id="KW-1185">Reference proteome</keyword>
<sequence>MEEKLNILPDASVSCGRGTSQSARRPDPGGMLMIHTSKISDPTLRLRMEWANSAAYALGECHPDEAVPLCVAFLESVETRGPTLGNFFGWVISDASLWAAAAPLHELVAYGLAALKRFPSNHLTKLTLKKVLMALWRSLNDEEQAAFIQTVTKGRAHG</sequence>
<evidence type="ECO:0000313" key="3">
    <source>
        <dbReference type="Proteomes" id="UP000320582"/>
    </source>
</evidence>
<comment type="caution">
    <text evidence="2">The sequence shown here is derived from an EMBL/GenBank/DDBJ whole genome shotgun (WGS) entry which is preliminary data.</text>
</comment>
<proteinExistence type="predicted"/>
<accession>A0A543KBJ3</accession>